<dbReference type="InterPro" id="IPR050811">
    <property type="entry name" value="Phosphate_ABC_transporter"/>
</dbReference>
<comment type="subcellular location">
    <subcellularLocation>
        <location evidence="2">Cell membrane</location>
        <topology evidence="2">Lipid-anchor</topology>
    </subcellularLocation>
</comment>
<evidence type="ECO:0000256" key="2">
    <source>
        <dbReference type="ARBA" id="ARBA00004193"/>
    </source>
</evidence>
<comment type="function">
    <text evidence="1">Part of the ABC transporter complex PstSACB involved in phosphate import.</text>
</comment>
<feature type="domain" description="PBP" evidence="10">
    <location>
        <begin position="128"/>
        <end position="365"/>
    </location>
</feature>
<evidence type="ECO:0000256" key="7">
    <source>
        <dbReference type="ARBA" id="ARBA00023139"/>
    </source>
</evidence>
<dbReference type="RefSeq" id="WP_378139436.1">
    <property type="nucleotide sequence ID" value="NZ_JBHSEF010000009.1"/>
</dbReference>
<protein>
    <submittedName>
        <fullName evidence="11">PstS family phosphate ABC transporter substrate-binding protein</fullName>
    </submittedName>
</protein>
<evidence type="ECO:0000259" key="10">
    <source>
        <dbReference type="Pfam" id="PF12849"/>
    </source>
</evidence>
<evidence type="ECO:0000256" key="5">
    <source>
        <dbReference type="ARBA" id="ARBA00022592"/>
    </source>
</evidence>
<gene>
    <name evidence="11" type="ORF">ACFO0S_01500</name>
</gene>
<evidence type="ECO:0000313" key="11">
    <source>
        <dbReference type="EMBL" id="MFC4353739.1"/>
    </source>
</evidence>
<keyword evidence="9" id="KW-0812">Transmembrane</keyword>
<accession>A0ABV8URV8</accession>
<dbReference type="PANTHER" id="PTHR30570:SF1">
    <property type="entry name" value="PHOSPHATE-BINDING PROTEIN PSTS"/>
    <property type="match status" value="1"/>
</dbReference>
<dbReference type="SUPFAM" id="SSF53850">
    <property type="entry name" value="Periplasmic binding protein-like II"/>
    <property type="match status" value="1"/>
</dbReference>
<reference evidence="12" key="1">
    <citation type="journal article" date="2019" name="Int. J. Syst. Evol. Microbiol.">
        <title>The Global Catalogue of Microorganisms (GCM) 10K type strain sequencing project: providing services to taxonomists for standard genome sequencing and annotation.</title>
        <authorList>
            <consortium name="The Broad Institute Genomics Platform"/>
            <consortium name="The Broad Institute Genome Sequencing Center for Infectious Disease"/>
            <person name="Wu L."/>
            <person name="Ma J."/>
        </authorList>
    </citation>
    <scope>NUCLEOTIDE SEQUENCE [LARGE SCALE GENOMIC DNA]</scope>
    <source>
        <strain evidence="12">CCUG 50353</strain>
    </source>
</reference>
<sequence>MKTALNMFYYLLVVGSLGFIGLVSAFVLTLSGEGEWLIPLVIGLVFLFVLFVHAYHRDSRQKTVRTVKIFAVLMTAGLIHPLYELYQDSIPTVSAEVNVFEYQPFTDNKLKPLDETPDITFTKDIPRLDGATALYPLYAAAAEMMYPADEYDPYASKVLVSQTPEAYTNLIEGRVDAIFVAGPSQGQLQTAEQKGVELQMTPIGREAFVFFTHANNPVEDVTLEEIQGIYSGQITNWSELGGKDDKIRAFQRPVDSGSQTTLLKIMGDVPVMEAPAEDIQTGMGGIIHEVSEYKNHKNAIGYTFRFYGQEMVGNDQIKYLAINGVKPTKETIGDGSYPFGAEFYIITTQNSHPEARKLVDWFTSKQGQRLLEHAGYVPLAKN</sequence>
<keyword evidence="8" id="KW-0449">Lipoprotein</keyword>
<evidence type="ECO:0000256" key="9">
    <source>
        <dbReference type="SAM" id="Phobius"/>
    </source>
</evidence>
<evidence type="ECO:0000256" key="3">
    <source>
        <dbReference type="ARBA" id="ARBA00008725"/>
    </source>
</evidence>
<evidence type="ECO:0000256" key="4">
    <source>
        <dbReference type="ARBA" id="ARBA00011529"/>
    </source>
</evidence>
<keyword evidence="12" id="KW-1185">Reference proteome</keyword>
<keyword evidence="9" id="KW-0472">Membrane</keyword>
<keyword evidence="6" id="KW-0732">Signal</keyword>
<name>A0ABV8URV8_9BACL</name>
<evidence type="ECO:0000313" key="12">
    <source>
        <dbReference type="Proteomes" id="UP001595733"/>
    </source>
</evidence>
<comment type="caution">
    <text evidence="11">The sequence shown here is derived from an EMBL/GenBank/DDBJ whole genome shotgun (WGS) entry which is preliminary data.</text>
</comment>
<dbReference type="InterPro" id="IPR024370">
    <property type="entry name" value="PBP_domain"/>
</dbReference>
<dbReference type="Pfam" id="PF12849">
    <property type="entry name" value="PBP_like_2"/>
    <property type="match status" value="1"/>
</dbReference>
<comment type="similarity">
    <text evidence="3">Belongs to the PstS family.</text>
</comment>
<keyword evidence="5" id="KW-0813">Transport</keyword>
<evidence type="ECO:0000256" key="6">
    <source>
        <dbReference type="ARBA" id="ARBA00022729"/>
    </source>
</evidence>
<feature type="transmembrane region" description="Helical" evidence="9">
    <location>
        <begin position="36"/>
        <end position="55"/>
    </location>
</feature>
<keyword evidence="9" id="KW-1133">Transmembrane helix</keyword>
<proteinExistence type="inferred from homology"/>
<comment type="subunit">
    <text evidence="4">The complex is composed of two ATP-binding proteins (PstB), two transmembrane proteins (PstC and PstA) and a solute-binding protein (PstS).</text>
</comment>
<evidence type="ECO:0000256" key="8">
    <source>
        <dbReference type="ARBA" id="ARBA00023288"/>
    </source>
</evidence>
<dbReference type="Proteomes" id="UP001595733">
    <property type="component" value="Unassembled WGS sequence"/>
</dbReference>
<dbReference type="EMBL" id="JBHSEF010000009">
    <property type="protein sequence ID" value="MFC4353739.1"/>
    <property type="molecule type" value="Genomic_DNA"/>
</dbReference>
<dbReference type="Gene3D" id="3.40.190.10">
    <property type="entry name" value="Periplasmic binding protein-like II"/>
    <property type="match status" value="2"/>
</dbReference>
<keyword evidence="5" id="KW-0592">Phosphate transport</keyword>
<dbReference type="PANTHER" id="PTHR30570">
    <property type="entry name" value="PERIPLASMIC PHOSPHATE BINDING COMPONENT OF PHOSPHATE ABC TRANSPORTER"/>
    <property type="match status" value="1"/>
</dbReference>
<evidence type="ECO:0000256" key="1">
    <source>
        <dbReference type="ARBA" id="ARBA00002841"/>
    </source>
</evidence>
<feature type="transmembrane region" description="Helical" evidence="9">
    <location>
        <begin position="67"/>
        <end position="83"/>
    </location>
</feature>
<feature type="transmembrane region" description="Helical" evidence="9">
    <location>
        <begin position="7"/>
        <end position="30"/>
    </location>
</feature>
<keyword evidence="7" id="KW-0564">Palmitate</keyword>
<organism evidence="11 12">
    <name type="scientific">Chryseomicrobium palamuruense</name>
    <dbReference type="NCBI Taxonomy" id="682973"/>
    <lineage>
        <taxon>Bacteria</taxon>
        <taxon>Bacillati</taxon>
        <taxon>Bacillota</taxon>
        <taxon>Bacilli</taxon>
        <taxon>Bacillales</taxon>
        <taxon>Caryophanaceae</taxon>
        <taxon>Chryseomicrobium</taxon>
    </lineage>
</organism>